<evidence type="ECO:0000256" key="1">
    <source>
        <dbReference type="ARBA" id="ARBA00004245"/>
    </source>
</evidence>
<dbReference type="InterPro" id="IPR014797">
    <property type="entry name" value="CKK_CAMSAP"/>
</dbReference>
<dbReference type="InterPro" id="IPR011033">
    <property type="entry name" value="PRC_barrel-like_sf"/>
</dbReference>
<evidence type="ECO:0000313" key="9">
    <source>
        <dbReference type="Ensembl" id="ENSANIP00000023392.1"/>
    </source>
</evidence>
<dbReference type="PANTHER" id="PTHR21595:SF2">
    <property type="entry name" value="CALMODULIN-REGULATED SPECTRIN-ASSOCIATED PROTEIN 3"/>
    <property type="match status" value="1"/>
</dbReference>
<evidence type="ECO:0000256" key="3">
    <source>
        <dbReference type="ARBA" id="ARBA00022701"/>
    </source>
</evidence>
<dbReference type="GO" id="GO:0005516">
    <property type="term" value="F:calmodulin binding"/>
    <property type="evidence" value="ECO:0007669"/>
    <property type="project" value="InterPro"/>
</dbReference>
<dbReference type="SUPFAM" id="SSF50346">
    <property type="entry name" value="PRC-barrel domain"/>
    <property type="match status" value="1"/>
</dbReference>
<dbReference type="InterPro" id="IPR038209">
    <property type="entry name" value="CKK_dom_sf"/>
</dbReference>
<evidence type="ECO:0000256" key="6">
    <source>
        <dbReference type="PROSITE-ProRule" id="PRU00841"/>
    </source>
</evidence>
<dbReference type="GO" id="GO:0007026">
    <property type="term" value="P:negative regulation of microtubule depolymerization"/>
    <property type="evidence" value="ECO:0007669"/>
    <property type="project" value="TreeGrafter"/>
</dbReference>
<dbReference type="SMART" id="SM01051">
    <property type="entry name" value="CAMSAP_CKK"/>
    <property type="match status" value="1"/>
</dbReference>
<reference evidence="9" key="2">
    <citation type="submission" date="2025-09" db="UniProtKB">
        <authorList>
            <consortium name="Ensembl"/>
        </authorList>
    </citation>
    <scope>IDENTIFICATION</scope>
</reference>
<proteinExistence type="inferred from homology"/>
<evidence type="ECO:0000256" key="5">
    <source>
        <dbReference type="ARBA" id="ARBA00023212"/>
    </source>
</evidence>
<sequence length="294" mass="31535">MSPGRVPPGREREWENESSASSPASVPEYTGECRLHVPSPVSPPSPHVPHPVPSVSPSTLASVPLVSPCPPVHQCHPPLSPRPPPGAQVPVPRVPTSPYVPPPVPASLSPVSCPPPQCPCHLCPLGVPVMLPPVSPVPLSSPRCPLPGFTAVPAGPRLYKEPSAKSNKHIIHNALAHCCLAGRVNEPQKNRVLEEVEKSKANHFLILFRDGSCQFRALYTLGGDPPELSRLAGVGPRTVPLPMVEGIYKYNSDRKRFTQIPAKTMSMSVDAFTIPGHLWQPRKPGTPKKPSTPK</sequence>
<dbReference type="GO" id="GO:0036449">
    <property type="term" value="C:microtubule minus-end"/>
    <property type="evidence" value="ECO:0007669"/>
    <property type="project" value="TreeGrafter"/>
</dbReference>
<organism evidence="9 10">
    <name type="scientific">Accipiter nisus</name>
    <name type="common">Eurasian sparrowhawk</name>
    <dbReference type="NCBI Taxonomy" id="211598"/>
    <lineage>
        <taxon>Eukaryota</taxon>
        <taxon>Metazoa</taxon>
        <taxon>Chordata</taxon>
        <taxon>Craniata</taxon>
        <taxon>Vertebrata</taxon>
        <taxon>Euteleostomi</taxon>
        <taxon>Archelosauria</taxon>
        <taxon>Archosauria</taxon>
        <taxon>Dinosauria</taxon>
        <taxon>Saurischia</taxon>
        <taxon>Theropoda</taxon>
        <taxon>Coelurosauria</taxon>
        <taxon>Aves</taxon>
        <taxon>Neognathae</taxon>
        <taxon>Neoaves</taxon>
        <taxon>Telluraves</taxon>
        <taxon>Accipitrimorphae</taxon>
        <taxon>Accipitriformes</taxon>
        <taxon>Accipitridae</taxon>
        <taxon>Accipitrinae</taxon>
        <taxon>Accipiter</taxon>
    </lineage>
</organism>
<dbReference type="Proteomes" id="UP000694541">
    <property type="component" value="Unplaced"/>
</dbReference>
<dbReference type="AlphaFoldDB" id="A0A8B9NKX2"/>
<protein>
    <recommendedName>
        <fullName evidence="8">CKK domain-containing protein</fullName>
    </recommendedName>
</protein>
<feature type="region of interest" description="Disordered" evidence="7">
    <location>
        <begin position="1"/>
        <end position="57"/>
    </location>
</feature>
<comment type="subcellular location">
    <subcellularLocation>
        <location evidence="1">Cytoplasm</location>
        <location evidence="1">Cytoskeleton</location>
    </subcellularLocation>
</comment>
<keyword evidence="2" id="KW-0963">Cytoplasm</keyword>
<dbReference type="Gene3D" id="3.10.20.360">
    <property type="entry name" value="CKK domain"/>
    <property type="match status" value="1"/>
</dbReference>
<evidence type="ECO:0000256" key="4">
    <source>
        <dbReference type="ARBA" id="ARBA00023054"/>
    </source>
</evidence>
<name>A0A8B9NKX2_9AVES</name>
<evidence type="ECO:0000256" key="7">
    <source>
        <dbReference type="SAM" id="MobiDB-lite"/>
    </source>
</evidence>
<dbReference type="PROSITE" id="PS51508">
    <property type="entry name" value="CKK"/>
    <property type="match status" value="1"/>
</dbReference>
<feature type="domain" description="CKK" evidence="8">
    <location>
        <begin position="155"/>
        <end position="289"/>
    </location>
</feature>
<dbReference type="PANTHER" id="PTHR21595">
    <property type="entry name" value="PATRONIN"/>
    <property type="match status" value="1"/>
</dbReference>
<dbReference type="Ensembl" id="ENSANIT00000024173.1">
    <property type="protein sequence ID" value="ENSANIP00000023392.1"/>
    <property type="gene ID" value="ENSANIG00000015909.1"/>
</dbReference>
<dbReference type="FunFam" id="3.10.20.360:FF:000001">
    <property type="entry name" value="Calmodulin-regulated spectrin-associated protein 3 isoform 2"/>
    <property type="match status" value="1"/>
</dbReference>
<evidence type="ECO:0000256" key="2">
    <source>
        <dbReference type="ARBA" id="ARBA00022490"/>
    </source>
</evidence>
<keyword evidence="5" id="KW-0206">Cytoskeleton</keyword>
<keyword evidence="4" id="KW-0175">Coiled coil</keyword>
<comment type="similarity">
    <text evidence="6">Belongs to the CAMSAP1 family.</text>
</comment>
<reference evidence="9" key="1">
    <citation type="submission" date="2025-08" db="UniProtKB">
        <authorList>
            <consortium name="Ensembl"/>
        </authorList>
    </citation>
    <scope>IDENTIFICATION</scope>
</reference>
<evidence type="ECO:0000313" key="10">
    <source>
        <dbReference type="Proteomes" id="UP000694541"/>
    </source>
</evidence>
<accession>A0A8B9NKX2</accession>
<dbReference type="Pfam" id="PF08683">
    <property type="entry name" value="CAMSAP_CKK"/>
    <property type="match status" value="1"/>
</dbReference>
<feature type="compositionally biased region" description="Pro residues" evidence="7">
    <location>
        <begin position="40"/>
        <end position="54"/>
    </location>
</feature>
<keyword evidence="3 6" id="KW-0493">Microtubule</keyword>
<dbReference type="GO" id="GO:0051011">
    <property type="term" value="F:microtubule minus-end binding"/>
    <property type="evidence" value="ECO:0007669"/>
    <property type="project" value="TreeGrafter"/>
</dbReference>
<comment type="domain">
    <text evidence="6">The CKK domain binds microtubules.</text>
</comment>
<evidence type="ECO:0000259" key="8">
    <source>
        <dbReference type="PROSITE" id="PS51508"/>
    </source>
</evidence>
<feature type="compositionally biased region" description="Low complexity" evidence="7">
    <location>
        <begin position="17"/>
        <end position="28"/>
    </location>
</feature>
<dbReference type="InterPro" id="IPR032940">
    <property type="entry name" value="CAMSAP"/>
</dbReference>
<dbReference type="GO" id="GO:0031122">
    <property type="term" value="P:cytoplasmic microtubule organization"/>
    <property type="evidence" value="ECO:0007669"/>
    <property type="project" value="TreeGrafter"/>
</dbReference>
<keyword evidence="10" id="KW-1185">Reference proteome</keyword>